<feature type="domain" description="Peptidase C19 ubiquitin carboxyl-terminal hydrolase" evidence="10">
    <location>
        <begin position="127"/>
        <end position="248"/>
    </location>
</feature>
<gene>
    <name evidence="11" type="ORF">EHS25_003252</name>
</gene>
<dbReference type="Pfam" id="PF00443">
    <property type="entry name" value="UCH"/>
    <property type="match status" value="1"/>
</dbReference>
<dbReference type="SUPFAM" id="SSF54001">
    <property type="entry name" value="Cysteine proteinases"/>
    <property type="match status" value="1"/>
</dbReference>
<dbReference type="GO" id="GO:0006508">
    <property type="term" value="P:proteolysis"/>
    <property type="evidence" value="ECO:0007669"/>
    <property type="project" value="UniProtKB-KW"/>
</dbReference>
<evidence type="ECO:0000313" key="12">
    <source>
        <dbReference type="Proteomes" id="UP000279259"/>
    </source>
</evidence>
<feature type="region of interest" description="Disordered" evidence="8">
    <location>
        <begin position="361"/>
        <end position="412"/>
    </location>
</feature>
<dbReference type="GO" id="GO:0005634">
    <property type="term" value="C:nucleus"/>
    <property type="evidence" value="ECO:0007669"/>
    <property type="project" value="TreeGrafter"/>
</dbReference>
<feature type="compositionally biased region" description="Polar residues" evidence="8">
    <location>
        <begin position="371"/>
        <end position="383"/>
    </location>
</feature>
<sequence length="446" mass="48227">MRRRRGTRSATPTPTPESPTQPSSSLSPPWAFAYRSPTHWADWWSWDPIYLLTSLWGIIVSLAGQTYWDIFITGREMALGLGRWWAGAGAQEEVEMTESKRDGGVAKVKRRRRKEATSGDAPQYFPGMVNLSGTLCYMNSVLQAFASMASLIFHLERIVALAVDVDIPTPVTDALLDVLQGPLELIFCLTHFASATTVLGPPALRPLALLHALKALPAIQRLLGTREQQDAHELFVVLAEAVSDEAVKVAAEVARLKGFGEVLSLQGYASEKGLAKDQEKANGNGRTAVMRVIGEERRKIRGWHSPGRVSWREGGCVGGVGDVTVDACIAEYLAPEHLTGVTCEMCSLRQTLAQYHAEAERLSAPPGAVPNGSTPTHRTSSGSFAALEDLPTSDGPQGVMTPSRKKRARDARRVETRLKEILDSGVVTGFGDSTLPPGPSSSVPIP</sequence>
<evidence type="ECO:0000256" key="4">
    <source>
        <dbReference type="ARBA" id="ARBA00022670"/>
    </source>
</evidence>
<evidence type="ECO:0000313" key="11">
    <source>
        <dbReference type="EMBL" id="RSH87343.1"/>
    </source>
</evidence>
<comment type="catalytic activity">
    <reaction evidence="1">
        <text>Thiol-dependent hydrolysis of ester, thioester, amide, peptide and isopeptide bonds formed by the C-terminal Gly of ubiquitin (a 76-residue protein attached to proteins as an intracellular targeting signal).</text>
        <dbReference type="EC" id="3.4.19.12"/>
    </reaction>
</comment>
<evidence type="ECO:0000256" key="9">
    <source>
        <dbReference type="SAM" id="Phobius"/>
    </source>
</evidence>
<protein>
    <recommendedName>
        <fullName evidence="3">ubiquitinyl hydrolase 1</fullName>
        <ecNumber evidence="3">3.4.19.12</ecNumber>
    </recommendedName>
</protein>
<dbReference type="GO" id="GO:0005829">
    <property type="term" value="C:cytosol"/>
    <property type="evidence" value="ECO:0007669"/>
    <property type="project" value="TreeGrafter"/>
</dbReference>
<dbReference type="AlphaFoldDB" id="A0A427Y8F8"/>
<keyword evidence="9" id="KW-0472">Membrane</keyword>
<comment type="similarity">
    <text evidence="2">Belongs to the peptidase C19 family.</text>
</comment>
<proteinExistence type="inferred from homology"/>
<organism evidence="11 12">
    <name type="scientific">Saitozyma podzolica</name>
    <dbReference type="NCBI Taxonomy" id="1890683"/>
    <lineage>
        <taxon>Eukaryota</taxon>
        <taxon>Fungi</taxon>
        <taxon>Dikarya</taxon>
        <taxon>Basidiomycota</taxon>
        <taxon>Agaricomycotina</taxon>
        <taxon>Tremellomycetes</taxon>
        <taxon>Tremellales</taxon>
        <taxon>Trimorphomycetaceae</taxon>
        <taxon>Saitozyma</taxon>
    </lineage>
</organism>
<dbReference type="GO" id="GO:0016579">
    <property type="term" value="P:protein deubiquitination"/>
    <property type="evidence" value="ECO:0007669"/>
    <property type="project" value="InterPro"/>
</dbReference>
<evidence type="ECO:0000256" key="2">
    <source>
        <dbReference type="ARBA" id="ARBA00009085"/>
    </source>
</evidence>
<keyword evidence="5" id="KW-0833">Ubl conjugation pathway</keyword>
<name>A0A427Y8F8_9TREE</name>
<keyword evidence="6" id="KW-0378">Hydrolase</keyword>
<dbReference type="InterPro" id="IPR038765">
    <property type="entry name" value="Papain-like_cys_pep_sf"/>
</dbReference>
<evidence type="ECO:0000256" key="3">
    <source>
        <dbReference type="ARBA" id="ARBA00012759"/>
    </source>
</evidence>
<evidence type="ECO:0000256" key="5">
    <source>
        <dbReference type="ARBA" id="ARBA00022786"/>
    </source>
</evidence>
<dbReference type="PANTHER" id="PTHR24006:SF888">
    <property type="entry name" value="UBIQUITIN CARBOXYL-TERMINAL HYDROLASE 30"/>
    <property type="match status" value="1"/>
</dbReference>
<keyword evidence="9" id="KW-1133">Transmembrane helix</keyword>
<evidence type="ECO:0000256" key="8">
    <source>
        <dbReference type="SAM" id="MobiDB-lite"/>
    </source>
</evidence>
<accession>A0A427Y8F8</accession>
<evidence type="ECO:0000256" key="7">
    <source>
        <dbReference type="ARBA" id="ARBA00022807"/>
    </source>
</evidence>
<dbReference type="GO" id="GO:0004843">
    <property type="term" value="F:cysteine-type deubiquitinase activity"/>
    <property type="evidence" value="ECO:0007669"/>
    <property type="project" value="UniProtKB-EC"/>
</dbReference>
<evidence type="ECO:0000259" key="10">
    <source>
        <dbReference type="Pfam" id="PF00443"/>
    </source>
</evidence>
<dbReference type="InterPro" id="IPR001394">
    <property type="entry name" value="Peptidase_C19_UCH"/>
</dbReference>
<dbReference type="STRING" id="1890683.A0A427Y8F8"/>
<reference evidence="11 12" key="1">
    <citation type="submission" date="2018-11" db="EMBL/GenBank/DDBJ databases">
        <title>Genome sequence of Saitozyma podzolica DSM 27192.</title>
        <authorList>
            <person name="Aliyu H."/>
            <person name="Gorte O."/>
            <person name="Ochsenreither K."/>
        </authorList>
    </citation>
    <scope>NUCLEOTIDE SEQUENCE [LARGE SCALE GENOMIC DNA]</scope>
    <source>
        <strain evidence="11 12">DSM 27192</strain>
    </source>
</reference>
<dbReference type="OrthoDB" id="2020758at2759"/>
<dbReference type="EC" id="3.4.19.12" evidence="3"/>
<keyword evidence="7" id="KW-0788">Thiol protease</keyword>
<dbReference type="EMBL" id="RSCD01000017">
    <property type="protein sequence ID" value="RSH87343.1"/>
    <property type="molecule type" value="Genomic_DNA"/>
</dbReference>
<keyword evidence="9" id="KW-0812">Transmembrane</keyword>
<dbReference type="Gene3D" id="3.90.70.10">
    <property type="entry name" value="Cysteine proteinases"/>
    <property type="match status" value="1"/>
</dbReference>
<feature type="transmembrane region" description="Helical" evidence="9">
    <location>
        <begin position="49"/>
        <end position="68"/>
    </location>
</feature>
<feature type="region of interest" description="Disordered" evidence="8">
    <location>
        <begin position="425"/>
        <end position="446"/>
    </location>
</feature>
<keyword evidence="12" id="KW-1185">Reference proteome</keyword>
<evidence type="ECO:0000256" key="6">
    <source>
        <dbReference type="ARBA" id="ARBA00022801"/>
    </source>
</evidence>
<evidence type="ECO:0000256" key="1">
    <source>
        <dbReference type="ARBA" id="ARBA00000707"/>
    </source>
</evidence>
<dbReference type="PANTHER" id="PTHR24006">
    <property type="entry name" value="UBIQUITIN CARBOXYL-TERMINAL HYDROLASE"/>
    <property type="match status" value="1"/>
</dbReference>
<dbReference type="Proteomes" id="UP000279259">
    <property type="component" value="Unassembled WGS sequence"/>
</dbReference>
<dbReference type="InterPro" id="IPR050164">
    <property type="entry name" value="Peptidase_C19"/>
</dbReference>
<feature type="region of interest" description="Disordered" evidence="8">
    <location>
        <begin position="1"/>
        <end position="27"/>
    </location>
</feature>
<comment type="caution">
    <text evidence="11">The sequence shown here is derived from an EMBL/GenBank/DDBJ whole genome shotgun (WGS) entry which is preliminary data.</text>
</comment>
<keyword evidence="4" id="KW-0645">Protease</keyword>